<keyword evidence="1" id="KW-0472">Membrane</keyword>
<protein>
    <recommendedName>
        <fullName evidence="4">PNPLA domain-containing protein</fullName>
    </recommendedName>
</protein>
<dbReference type="Proteomes" id="UP000248925">
    <property type="component" value="Unassembled WGS sequence"/>
</dbReference>
<dbReference type="SUPFAM" id="SSF52151">
    <property type="entry name" value="FabD/lysophospholipase-like"/>
    <property type="match status" value="1"/>
</dbReference>
<proteinExistence type="predicted"/>
<evidence type="ECO:0008006" key="4">
    <source>
        <dbReference type="Google" id="ProtNLM"/>
    </source>
</evidence>
<feature type="transmembrane region" description="Helical" evidence="1">
    <location>
        <begin position="372"/>
        <end position="394"/>
    </location>
</feature>
<dbReference type="PANTHER" id="PTHR10728:SF40">
    <property type="entry name" value="PATATIN FAMILY PROTEIN"/>
    <property type="match status" value="1"/>
</dbReference>
<keyword evidence="1" id="KW-0812">Transmembrane</keyword>
<dbReference type="InterPro" id="IPR016035">
    <property type="entry name" value="Acyl_Trfase/lysoPLipase"/>
</dbReference>
<sequence length="882" mass="97577">MTGVPKGNTWRGHLSKWAEEPNGLFGEDFFARYGDRLWDPTVADQKAAHSFHVELISRIATQPLGYSEGIEDSALTSIFDLFAIARSLSKARADCKTFEVIVWHIFNSFVRPFTAKWHPKSQSGELHALDSSDIFRAELEQVQSRLVALDSILNGMTQQDGYGLQSLERPANKLIGDEMSGDVKWRPMGEPSSTTDREGRLTCENILLANLSNEERTQVEERRKFYAVKRAGECDWASGIALSGGGIRSATFAMGVLVSLSRRNLLRQFDYLSTVSGGGYAGSFLTQLLGSTSNTDFSLASHHLPFRRDENESLVLQRIRQGASYLSASAGERLVVALAQIQGVLINLFLMLTAISTIAYGELRLRRALPDYLANAFVLPFVIFGSALLLGAIFRRSFNLSLGGVKRWMTTFGVISILPLIWSILGALHQLSFKLTIGLSNVHLAEIGTACLGLIVVATVLAFSFSPIKPLLLLGITTGLVILAEALAYQIFCKSDLWMGFGVLSCSLGLALILWFFLDVNSTSLHDYYRKKLAASFLVNTSLKEAVPIKLSEFDATRAMFPIINCALNVPGSKNPKMRGRHSDLFSFTPVSAGANLIGQSRMSDWENANTELNLATAMALSGAAVSPLMGLNTTRFGSFWLTLLNIRLGAWLREPSLKKVAPAFPNVSYLFKELAATATEEDPFLQISDGGHIENLGVYELLRRRCRFIVAVDGEHDGKMTFHALTNLQRLAYIDFGIVIDANLADLRLGETGLSRSHFRFCRIRYPADKDRTGEEIGYLIYLKLSLTGNEGEFIRRYKLDEPSFPHQSTANQFFTEVQFEAYRALGEHVGDKMFLSALTGFTDNSNTDLETWFKALGNSFLDPLVQFAPVDLGKDEVVSP</sequence>
<organism evidence="2 3">
    <name type="scientific">Rhizobium tubonense</name>
    <dbReference type="NCBI Taxonomy" id="484088"/>
    <lineage>
        <taxon>Bacteria</taxon>
        <taxon>Pseudomonadati</taxon>
        <taxon>Pseudomonadota</taxon>
        <taxon>Alphaproteobacteria</taxon>
        <taxon>Hyphomicrobiales</taxon>
        <taxon>Rhizobiaceae</taxon>
        <taxon>Rhizobium/Agrobacterium group</taxon>
        <taxon>Rhizobium</taxon>
    </lineage>
</organism>
<dbReference type="GO" id="GO:0005829">
    <property type="term" value="C:cytosol"/>
    <property type="evidence" value="ECO:0007669"/>
    <property type="project" value="TreeGrafter"/>
</dbReference>
<evidence type="ECO:0000313" key="2">
    <source>
        <dbReference type="EMBL" id="PZM08062.1"/>
    </source>
</evidence>
<dbReference type="PANTHER" id="PTHR10728">
    <property type="entry name" value="CYTOSOLIC PHOSPHOLIPASE A2"/>
    <property type="match status" value="1"/>
</dbReference>
<dbReference type="OrthoDB" id="100544at2"/>
<gene>
    <name evidence="2" type="ORF">CPY51_30425</name>
</gene>
<dbReference type="EMBL" id="PCDP01000076">
    <property type="protein sequence ID" value="PZM08062.1"/>
    <property type="molecule type" value="Genomic_DNA"/>
</dbReference>
<dbReference type="RefSeq" id="WP_111164102.1">
    <property type="nucleotide sequence ID" value="NZ_PCDP01000076.1"/>
</dbReference>
<reference evidence="2 3" key="1">
    <citation type="journal article" date="2018" name="Sci. Rep.">
        <title>Rhizobium tumorigenes sp. nov., a novel plant tumorigenic bacterium isolated from cane gall tumors on thornless blackberry.</title>
        <authorList>
            <person name="Kuzmanovi N."/>
            <person name="Smalla K."/>
            <person name="Gronow S."/>
            <person name="PuBawska J."/>
        </authorList>
    </citation>
    <scope>NUCLEOTIDE SEQUENCE [LARGE SCALE GENOMIC DNA]</scope>
    <source>
        <strain evidence="2 3">CCBAU 85046</strain>
    </source>
</reference>
<accession>A0A2W4C338</accession>
<evidence type="ECO:0000313" key="3">
    <source>
        <dbReference type="Proteomes" id="UP000248925"/>
    </source>
</evidence>
<keyword evidence="1" id="KW-1133">Transmembrane helix</keyword>
<dbReference type="AlphaFoldDB" id="A0A2W4C338"/>
<feature type="transmembrane region" description="Helical" evidence="1">
    <location>
        <begin position="444"/>
        <end position="465"/>
    </location>
</feature>
<feature type="transmembrane region" description="Helical" evidence="1">
    <location>
        <begin position="497"/>
        <end position="518"/>
    </location>
</feature>
<dbReference type="GO" id="GO:0004623">
    <property type="term" value="F:phospholipase A2 activity"/>
    <property type="evidence" value="ECO:0007669"/>
    <property type="project" value="TreeGrafter"/>
</dbReference>
<evidence type="ECO:0000256" key="1">
    <source>
        <dbReference type="SAM" id="Phobius"/>
    </source>
</evidence>
<feature type="transmembrane region" description="Helical" evidence="1">
    <location>
        <begin position="334"/>
        <end position="360"/>
    </location>
</feature>
<comment type="caution">
    <text evidence="2">The sequence shown here is derived from an EMBL/GenBank/DDBJ whole genome shotgun (WGS) entry which is preliminary data.</text>
</comment>
<dbReference type="GO" id="GO:0046475">
    <property type="term" value="P:glycerophospholipid catabolic process"/>
    <property type="evidence" value="ECO:0007669"/>
    <property type="project" value="TreeGrafter"/>
</dbReference>
<feature type="transmembrane region" description="Helical" evidence="1">
    <location>
        <begin position="471"/>
        <end position="492"/>
    </location>
</feature>
<dbReference type="Gene3D" id="3.40.1090.10">
    <property type="entry name" value="Cytosolic phospholipase A2 catalytic domain"/>
    <property type="match status" value="2"/>
</dbReference>
<name>A0A2W4C338_9HYPH</name>
<feature type="transmembrane region" description="Helical" evidence="1">
    <location>
        <begin position="414"/>
        <end position="432"/>
    </location>
</feature>
<keyword evidence="3" id="KW-1185">Reference proteome</keyword>